<gene>
    <name evidence="4" type="ordered locus">Isova_0321</name>
</gene>
<dbReference type="InterPro" id="IPR016181">
    <property type="entry name" value="Acyl_CoA_acyltransferase"/>
</dbReference>
<keyword evidence="1 4" id="KW-0808">Transferase</keyword>
<dbReference type="HOGENOM" id="CLU_2058199_0_0_11"/>
<dbReference type="eggNOG" id="COG0456">
    <property type="taxonomic scope" value="Bacteria"/>
</dbReference>
<dbReference type="PROSITE" id="PS51186">
    <property type="entry name" value="GNAT"/>
    <property type="match status" value="1"/>
</dbReference>
<reference evidence="4 5" key="1">
    <citation type="submission" date="2011-05" db="EMBL/GenBank/DDBJ databases">
        <title>Complete sequence of Isoptericola variabilis 225.</title>
        <authorList>
            <consortium name="US DOE Joint Genome Institute"/>
            <person name="Lucas S."/>
            <person name="Han J."/>
            <person name="Lapidus A."/>
            <person name="Cheng J.-F."/>
            <person name="Goodwin L."/>
            <person name="Pitluck S."/>
            <person name="Peters L."/>
            <person name="Mikhailova N."/>
            <person name="Zeytun A."/>
            <person name="Han C."/>
            <person name="Tapia R."/>
            <person name="Land M."/>
            <person name="Hauser L."/>
            <person name="Kyrpides N."/>
            <person name="Ivanova N."/>
            <person name="Pagani I."/>
            <person name="Siebers A."/>
            <person name="Allgaier M."/>
            <person name="Thelen M."/>
            <person name="Hugenholtz P."/>
            <person name="Gladden J."/>
            <person name="Woyke T."/>
        </authorList>
    </citation>
    <scope>NUCLEOTIDE SEQUENCE [LARGE SCALE GENOMIC DNA]</scope>
    <source>
        <strain evidence="5">225</strain>
    </source>
</reference>
<dbReference type="InterPro" id="IPR050832">
    <property type="entry name" value="Bact_Acetyltransf"/>
</dbReference>
<keyword evidence="2" id="KW-0012">Acyltransferase</keyword>
<dbReference type="PANTHER" id="PTHR43877">
    <property type="entry name" value="AMINOALKYLPHOSPHONATE N-ACETYLTRANSFERASE-RELATED-RELATED"/>
    <property type="match status" value="1"/>
</dbReference>
<evidence type="ECO:0000256" key="2">
    <source>
        <dbReference type="ARBA" id="ARBA00023315"/>
    </source>
</evidence>
<dbReference type="SUPFAM" id="SSF55729">
    <property type="entry name" value="Acyl-CoA N-acyltransferases (Nat)"/>
    <property type="match status" value="1"/>
</dbReference>
<proteinExistence type="predicted"/>
<evidence type="ECO:0000256" key="1">
    <source>
        <dbReference type="ARBA" id="ARBA00022679"/>
    </source>
</evidence>
<dbReference type="Gene3D" id="3.40.630.30">
    <property type="match status" value="1"/>
</dbReference>
<dbReference type="Pfam" id="PF00583">
    <property type="entry name" value="Acetyltransf_1"/>
    <property type="match status" value="1"/>
</dbReference>
<evidence type="ECO:0000259" key="3">
    <source>
        <dbReference type="PROSITE" id="PS51186"/>
    </source>
</evidence>
<dbReference type="RefSeq" id="WP_013837516.1">
    <property type="nucleotide sequence ID" value="NC_015588.1"/>
</dbReference>
<organism evidence="5">
    <name type="scientific">Isoptericola variabilis (strain 225)</name>
    <dbReference type="NCBI Taxonomy" id="743718"/>
    <lineage>
        <taxon>Bacteria</taxon>
        <taxon>Bacillati</taxon>
        <taxon>Actinomycetota</taxon>
        <taxon>Actinomycetes</taxon>
        <taxon>Micrococcales</taxon>
        <taxon>Promicromonosporaceae</taxon>
        <taxon>Isoptericola</taxon>
    </lineage>
</organism>
<dbReference type="EMBL" id="CP002810">
    <property type="protein sequence ID" value="AEG43121.1"/>
    <property type="molecule type" value="Genomic_DNA"/>
</dbReference>
<dbReference type="Proteomes" id="UP000009236">
    <property type="component" value="Chromosome"/>
</dbReference>
<feature type="domain" description="N-acetyltransferase" evidence="3">
    <location>
        <begin position="1"/>
        <end position="119"/>
    </location>
</feature>
<accession>F6FSY0</accession>
<name>F6FSY0_ISOV2</name>
<evidence type="ECO:0000313" key="5">
    <source>
        <dbReference type="Proteomes" id="UP000009236"/>
    </source>
</evidence>
<dbReference type="GO" id="GO:0016747">
    <property type="term" value="F:acyltransferase activity, transferring groups other than amino-acyl groups"/>
    <property type="evidence" value="ECO:0007669"/>
    <property type="project" value="InterPro"/>
</dbReference>
<dbReference type="KEGG" id="iva:Isova_0321"/>
<dbReference type="CDD" id="cd04301">
    <property type="entry name" value="NAT_SF"/>
    <property type="match status" value="1"/>
</dbReference>
<protein>
    <submittedName>
        <fullName evidence="4">GCN5-related N-acetyltransferase</fullName>
    </submittedName>
</protein>
<dbReference type="InterPro" id="IPR000182">
    <property type="entry name" value="GNAT_dom"/>
</dbReference>
<dbReference type="PANTHER" id="PTHR43877:SF2">
    <property type="entry name" value="AMINOALKYLPHOSPHONATE N-ACETYLTRANSFERASE-RELATED"/>
    <property type="match status" value="1"/>
</dbReference>
<evidence type="ECO:0000313" key="4">
    <source>
        <dbReference type="EMBL" id="AEG43121.1"/>
    </source>
</evidence>
<sequence length="119" mass="12793">MSASSEASRAVSVEVVAVRDVSGVDDGRGRGTVHPVATGEVKRLYGAPSHRGHGIARRLMDETEQCSRSLGFRTLVLETGTMQPEAMALYPALGYEPIEATAADPALPRQIVRYLGEKR</sequence>
<dbReference type="AlphaFoldDB" id="F6FSY0"/>
<dbReference type="STRING" id="743718.Isova_0321"/>
<keyword evidence="5" id="KW-1185">Reference proteome</keyword>